<evidence type="ECO:0000256" key="4">
    <source>
        <dbReference type="ARBA" id="ARBA00022692"/>
    </source>
</evidence>
<dbReference type="InterPro" id="IPR003593">
    <property type="entry name" value="AAA+_ATPase"/>
</dbReference>
<evidence type="ECO:0000313" key="13">
    <source>
        <dbReference type="Proteomes" id="UP000241848"/>
    </source>
</evidence>
<feature type="transmembrane region" description="Helical" evidence="9">
    <location>
        <begin position="135"/>
        <end position="156"/>
    </location>
</feature>
<dbReference type="EMBL" id="PXYV01000006">
    <property type="protein sequence ID" value="PSR23406.1"/>
    <property type="molecule type" value="Genomic_DNA"/>
</dbReference>
<gene>
    <name evidence="12" type="ORF">C7B45_03140</name>
</gene>
<evidence type="ECO:0000259" key="10">
    <source>
        <dbReference type="PROSITE" id="PS50893"/>
    </source>
</evidence>
<feature type="domain" description="ABC transmembrane type-1" evidence="11">
    <location>
        <begin position="21"/>
        <end position="303"/>
    </location>
</feature>
<dbReference type="Pfam" id="PF00664">
    <property type="entry name" value="ABC_membrane"/>
    <property type="match status" value="1"/>
</dbReference>
<evidence type="ECO:0000259" key="11">
    <source>
        <dbReference type="PROSITE" id="PS50929"/>
    </source>
</evidence>
<evidence type="ECO:0000256" key="9">
    <source>
        <dbReference type="SAM" id="Phobius"/>
    </source>
</evidence>
<dbReference type="PROSITE" id="PS50893">
    <property type="entry name" value="ABC_TRANSPORTER_2"/>
    <property type="match status" value="1"/>
</dbReference>
<feature type="transmembrane region" description="Helical" evidence="9">
    <location>
        <begin position="280"/>
        <end position="301"/>
    </location>
</feature>
<dbReference type="InterPro" id="IPR017871">
    <property type="entry name" value="ABC_transporter-like_CS"/>
</dbReference>
<dbReference type="SUPFAM" id="SSF90123">
    <property type="entry name" value="ABC transporter transmembrane region"/>
    <property type="match status" value="1"/>
</dbReference>
<dbReference type="GO" id="GO:0015421">
    <property type="term" value="F:ABC-type oligopeptide transporter activity"/>
    <property type="evidence" value="ECO:0007669"/>
    <property type="project" value="TreeGrafter"/>
</dbReference>
<dbReference type="PROSITE" id="PS50929">
    <property type="entry name" value="ABC_TM1F"/>
    <property type="match status" value="1"/>
</dbReference>
<evidence type="ECO:0000256" key="5">
    <source>
        <dbReference type="ARBA" id="ARBA00022741"/>
    </source>
</evidence>
<keyword evidence="7 9" id="KW-1133">Transmembrane helix</keyword>
<dbReference type="Gene3D" id="3.40.50.300">
    <property type="entry name" value="P-loop containing nucleotide triphosphate hydrolases"/>
    <property type="match status" value="1"/>
</dbReference>
<sequence length="587" mass="65509">MRVFLDLMWFFRNHQRRYLSGIIFLIVVSLLGLVPPVIVGRAINRMQHQTLTAPVLEEYLAIILVTALSSYGLRYLWRVQLFGGSILLATVLRDRLYEHFTRLSPEFYQSHRIGDLMAHATNDVQAIQETAGDGVMMMVDSVVSGLAVVITMAVVINWKLTLISLLPLPLMAVVITHYGRILHERFTLAQAAFSDINDRVQEYISGIRVVRAFGQEAFERQSFVELSRDVVEKNVAVAKIDSLFDPTISVIVGFSYFLALAVGSLYVVHGTMNIGNLTTFTLYLGQLIWPMMAFGFLFNVVERGSASYDRVQQLLEIDPQVVDAKDALESVPSGSILFDIPSFRYPHTGITVLQSIHLSLAKGTTLGIVGRTGAGKTTLLRLLLREFDLQEGDITIGGTSIYAYQLQALRQAVAYAPQDDFLFSMSIRENIAFQSPDASLYEIQEKARMAGIHDDILDFPLGYDTIVGERGVTLSGGQKQRISIARALLAEAEILILDDTLSAVDARTESAILNALKRNRHGRTTLIATHRLSAVEHADQIIVLEHGRIVEQGTHTDLLQQRGRYFDMYQRQQLENLVQQGGVAHES</sequence>
<evidence type="ECO:0000313" key="12">
    <source>
        <dbReference type="EMBL" id="PSR23406.1"/>
    </source>
</evidence>
<keyword evidence="4 9" id="KW-0812">Transmembrane</keyword>
<dbReference type="GO" id="GO:0005524">
    <property type="term" value="F:ATP binding"/>
    <property type="evidence" value="ECO:0007669"/>
    <property type="project" value="UniProtKB-KW"/>
</dbReference>
<feature type="transmembrane region" description="Helical" evidence="9">
    <location>
        <begin position="162"/>
        <end position="179"/>
    </location>
</feature>
<feature type="transmembrane region" description="Helical" evidence="9">
    <location>
        <begin position="248"/>
        <end position="268"/>
    </location>
</feature>
<feature type="transmembrane region" description="Helical" evidence="9">
    <location>
        <begin position="21"/>
        <end position="39"/>
    </location>
</feature>
<comment type="subcellular location">
    <subcellularLocation>
        <location evidence="1">Cell membrane</location>
        <topology evidence="1">Multi-pass membrane protein</topology>
    </subcellularLocation>
</comment>
<evidence type="ECO:0000256" key="7">
    <source>
        <dbReference type="ARBA" id="ARBA00022989"/>
    </source>
</evidence>
<dbReference type="GO" id="GO:0005886">
    <property type="term" value="C:plasma membrane"/>
    <property type="evidence" value="ECO:0007669"/>
    <property type="project" value="UniProtKB-SubCell"/>
</dbReference>
<dbReference type="GO" id="GO:0016887">
    <property type="term" value="F:ATP hydrolysis activity"/>
    <property type="evidence" value="ECO:0007669"/>
    <property type="project" value="InterPro"/>
</dbReference>
<keyword evidence="6 12" id="KW-0067">ATP-binding</keyword>
<keyword evidence="3" id="KW-1003">Cell membrane</keyword>
<dbReference type="InterPro" id="IPR003439">
    <property type="entry name" value="ABC_transporter-like_ATP-bd"/>
</dbReference>
<dbReference type="CDD" id="cd18541">
    <property type="entry name" value="ABC_6TM_TmrB_like"/>
    <property type="match status" value="1"/>
</dbReference>
<feature type="transmembrane region" description="Helical" evidence="9">
    <location>
        <begin position="59"/>
        <end position="77"/>
    </location>
</feature>
<protein>
    <submittedName>
        <fullName evidence="12">Multidrug ABC transporter permease/ATP-binding protein</fullName>
    </submittedName>
</protein>
<dbReference type="SMART" id="SM00382">
    <property type="entry name" value="AAA"/>
    <property type="match status" value="1"/>
</dbReference>
<dbReference type="SUPFAM" id="SSF52540">
    <property type="entry name" value="P-loop containing nucleoside triphosphate hydrolases"/>
    <property type="match status" value="1"/>
</dbReference>
<dbReference type="PANTHER" id="PTHR43394">
    <property type="entry name" value="ATP-DEPENDENT PERMEASE MDL1, MITOCHONDRIAL"/>
    <property type="match status" value="1"/>
</dbReference>
<dbReference type="Gene3D" id="1.20.1560.10">
    <property type="entry name" value="ABC transporter type 1, transmembrane domain"/>
    <property type="match status" value="1"/>
</dbReference>
<dbReference type="PANTHER" id="PTHR43394:SF1">
    <property type="entry name" value="ATP-BINDING CASSETTE SUB-FAMILY B MEMBER 10, MITOCHONDRIAL"/>
    <property type="match status" value="1"/>
</dbReference>
<dbReference type="AlphaFoldDB" id="A0A2T2WMG0"/>
<keyword evidence="8 9" id="KW-0472">Membrane</keyword>
<comment type="caution">
    <text evidence="12">The sequence shown here is derived from an EMBL/GenBank/DDBJ whole genome shotgun (WGS) entry which is preliminary data.</text>
</comment>
<evidence type="ECO:0000256" key="1">
    <source>
        <dbReference type="ARBA" id="ARBA00004651"/>
    </source>
</evidence>
<reference evidence="12 13" key="1">
    <citation type="journal article" date="2014" name="BMC Genomics">
        <title>Comparison of environmental and isolate Sulfobacillus genomes reveals diverse carbon, sulfur, nitrogen, and hydrogen metabolisms.</title>
        <authorList>
            <person name="Justice N.B."/>
            <person name="Norman A."/>
            <person name="Brown C.T."/>
            <person name="Singh A."/>
            <person name="Thomas B.C."/>
            <person name="Banfield J.F."/>
        </authorList>
    </citation>
    <scope>NUCLEOTIDE SEQUENCE [LARGE SCALE GENOMIC DNA]</scope>
    <source>
        <strain evidence="12">AMDSBA3</strain>
    </source>
</reference>
<evidence type="ECO:0000256" key="8">
    <source>
        <dbReference type="ARBA" id="ARBA00023136"/>
    </source>
</evidence>
<name>A0A2T2WMG0_9FIRM</name>
<dbReference type="InterPro" id="IPR027417">
    <property type="entry name" value="P-loop_NTPase"/>
</dbReference>
<keyword evidence="2" id="KW-0813">Transport</keyword>
<evidence type="ECO:0000256" key="6">
    <source>
        <dbReference type="ARBA" id="ARBA00022840"/>
    </source>
</evidence>
<dbReference type="Proteomes" id="UP000241848">
    <property type="component" value="Unassembled WGS sequence"/>
</dbReference>
<dbReference type="FunFam" id="1.20.1560.10:FF:000011">
    <property type="entry name" value="Multidrug ABC transporter ATP-binding protein"/>
    <property type="match status" value="1"/>
</dbReference>
<feature type="domain" description="ABC transporter" evidence="10">
    <location>
        <begin position="338"/>
        <end position="571"/>
    </location>
</feature>
<dbReference type="InterPro" id="IPR036640">
    <property type="entry name" value="ABC1_TM_sf"/>
</dbReference>
<proteinExistence type="predicted"/>
<keyword evidence="5" id="KW-0547">Nucleotide-binding</keyword>
<evidence type="ECO:0000256" key="2">
    <source>
        <dbReference type="ARBA" id="ARBA00022448"/>
    </source>
</evidence>
<dbReference type="PROSITE" id="PS00211">
    <property type="entry name" value="ABC_TRANSPORTER_1"/>
    <property type="match status" value="1"/>
</dbReference>
<dbReference type="FunFam" id="3.40.50.300:FF:000221">
    <property type="entry name" value="Multidrug ABC transporter ATP-binding protein"/>
    <property type="match status" value="1"/>
</dbReference>
<accession>A0A2T2WMG0</accession>
<dbReference type="InterPro" id="IPR011527">
    <property type="entry name" value="ABC1_TM_dom"/>
</dbReference>
<evidence type="ECO:0000256" key="3">
    <source>
        <dbReference type="ARBA" id="ARBA00022475"/>
    </source>
</evidence>
<dbReference type="Pfam" id="PF00005">
    <property type="entry name" value="ABC_tran"/>
    <property type="match status" value="1"/>
</dbReference>
<organism evidence="12 13">
    <name type="scientific">Sulfobacillus acidophilus</name>
    <dbReference type="NCBI Taxonomy" id="53633"/>
    <lineage>
        <taxon>Bacteria</taxon>
        <taxon>Bacillati</taxon>
        <taxon>Bacillota</taxon>
        <taxon>Clostridia</taxon>
        <taxon>Eubacteriales</taxon>
        <taxon>Clostridiales Family XVII. Incertae Sedis</taxon>
        <taxon>Sulfobacillus</taxon>
    </lineage>
</organism>
<dbReference type="InterPro" id="IPR039421">
    <property type="entry name" value="Type_1_exporter"/>
</dbReference>